<dbReference type="SMART" id="SM00220">
    <property type="entry name" value="S_TKc"/>
    <property type="match status" value="1"/>
</dbReference>
<gene>
    <name evidence="9" type="ORF">PVAR5_5657</name>
</gene>
<evidence type="ECO:0000313" key="10">
    <source>
        <dbReference type="Proteomes" id="UP000018001"/>
    </source>
</evidence>
<dbReference type="SUPFAM" id="SSF56112">
    <property type="entry name" value="Protein kinase-like (PK-like)"/>
    <property type="match status" value="1"/>
</dbReference>
<dbReference type="FunFam" id="3.30.1120.30:FF:000004">
    <property type="entry name" value="Serine/threonine-protein kinase"/>
    <property type="match status" value="1"/>
</dbReference>
<evidence type="ECO:0000256" key="5">
    <source>
        <dbReference type="ARBA" id="ARBA00022840"/>
    </source>
</evidence>
<name>V5FH40_BYSSN</name>
<dbReference type="FunCoup" id="V5FH40">
    <property type="interactions" value="267"/>
</dbReference>
<evidence type="ECO:0000256" key="1">
    <source>
        <dbReference type="ARBA" id="ARBA00022527"/>
    </source>
</evidence>
<dbReference type="PROSITE" id="PS00107">
    <property type="entry name" value="PROTEIN_KINASE_ATP"/>
    <property type="match status" value="1"/>
</dbReference>
<dbReference type="OrthoDB" id="408964at2759"/>
<feature type="region of interest" description="Disordered" evidence="7">
    <location>
        <begin position="1"/>
        <end position="56"/>
    </location>
</feature>
<dbReference type="GO" id="GO:0007052">
    <property type="term" value="P:mitotic spindle organization"/>
    <property type="evidence" value="ECO:0007669"/>
    <property type="project" value="TreeGrafter"/>
</dbReference>
<feature type="compositionally biased region" description="Polar residues" evidence="7">
    <location>
        <begin position="593"/>
        <end position="605"/>
    </location>
</feature>
<dbReference type="InterPro" id="IPR036947">
    <property type="entry name" value="POLO_box_dom_sf"/>
</dbReference>
<keyword evidence="5 6" id="KW-0067">ATP-binding</keyword>
<dbReference type="GO" id="GO:0005634">
    <property type="term" value="C:nucleus"/>
    <property type="evidence" value="ECO:0007669"/>
    <property type="project" value="TreeGrafter"/>
</dbReference>
<dbReference type="InterPro" id="IPR033695">
    <property type="entry name" value="POLO_box_2"/>
</dbReference>
<feature type="compositionally biased region" description="Pro residues" evidence="7">
    <location>
        <begin position="625"/>
        <end position="650"/>
    </location>
</feature>
<organism evidence="9 10">
    <name type="scientific">Byssochlamys spectabilis (strain No. 5 / NBRC 109023)</name>
    <name type="common">Paecilomyces variotii</name>
    <dbReference type="NCBI Taxonomy" id="1356009"/>
    <lineage>
        <taxon>Eukaryota</taxon>
        <taxon>Fungi</taxon>
        <taxon>Dikarya</taxon>
        <taxon>Ascomycota</taxon>
        <taxon>Pezizomycotina</taxon>
        <taxon>Eurotiomycetes</taxon>
        <taxon>Eurotiomycetidae</taxon>
        <taxon>Eurotiales</taxon>
        <taxon>Thermoascaceae</taxon>
        <taxon>Paecilomyces</taxon>
    </lineage>
</organism>
<dbReference type="HOGENOM" id="CLU_000288_46_0_1"/>
<dbReference type="GO" id="GO:0000776">
    <property type="term" value="C:kinetochore"/>
    <property type="evidence" value="ECO:0007669"/>
    <property type="project" value="TreeGrafter"/>
</dbReference>
<dbReference type="InterPro" id="IPR011009">
    <property type="entry name" value="Kinase-like_dom_sf"/>
</dbReference>
<evidence type="ECO:0000256" key="3">
    <source>
        <dbReference type="ARBA" id="ARBA00022741"/>
    </source>
</evidence>
<dbReference type="Gene3D" id="3.30.1120.30">
    <property type="entry name" value="POLO box domain"/>
    <property type="match status" value="1"/>
</dbReference>
<dbReference type="InterPro" id="IPR033701">
    <property type="entry name" value="POLO_box_1"/>
</dbReference>
<dbReference type="GO" id="GO:0000922">
    <property type="term" value="C:spindle pole"/>
    <property type="evidence" value="ECO:0007669"/>
    <property type="project" value="TreeGrafter"/>
</dbReference>
<dbReference type="eggNOG" id="KOG0575">
    <property type="taxonomic scope" value="Eukaryota"/>
</dbReference>
<sequence>MEALSPRSTNLRLKPKATVNPPKPGPRAAPAAAAQRPPPPKHHAPPPPPVVTEPGEDAERYATGTFLGKGGFAVCYEGRLLRNGRVFAMKVVRSEMGQKKMEEKFRTELQIHSKMRHPFIVQFLRAFPFDRCTYVILELCPNGSVMDMVRKRKCISVPEVRRFMVQLCGAVKYMHKRNVAHRDLKMGNLFLDRNMDIKVGDFGLAAVIVSEKDEKRRRTLCGTPNYIAPEVLDRSKGGHTQKVDIWSLGVICFAMLTGYPPFQSKTQEEIYKKVRNLSYVWPKDNECFNHIPEEAKTLVATCLNLAEEERPEPDDIVDHPFFHMYNGCIPAQLDPACRLTRPIWLENEDPQGDCIATGYSLAYDEKYRSRTAYLEDPAQRYFACKEEFYAECGVGRKPDGTIRKSVGKNCNRTAYSECASEDEKGLQPVIPLPDDFVYQYPHIPDGDWSIPKLGARDESPTTDSFEEEEDDSPDMLAASLKSNPASMARTQAALAAAQMRRLELQPQSHAATLRQQAIPMHPSRKAGTLRGLPPAANRPMGPPRRPDPDPDLPVPPPAGGLAERPIRAQRGVAASYSATLRDLDRIVAPPMPKSSSVPSGLTTVGKTRAQSRRQLEAVNTDFAPIPSPSDPSPIMPSPIMQPPSMPPSMPSPSRRAPSRGSDRAPSRGSDRGPGREPDTIPRRGSEQTETHPRTDRERMRPTRSASRSENMPLPNGKENDRPVSREDRLAMERRPSTSEEENANGMTHGRNKSSTSGKPRSTLGIYPLMHPDEKPELVHGSSPDDVVTEIRLMLTNLVPYPSSRRRPQQSVRRSPHVYVLKWVDYTNRYGIGYVLNDGSVGCVFKAENGQPATGVVVRDGEKHIRRKVRSLETRDGSYAYAHADQYVPQNGRPIEFYENCDYGPRERRGIRRITVQPSLFEVHGSGRDGIGFAGIKARMDAGMDSAKCDAEKVKRVKLVDQFGKYMIGALGRHGDDGLSDDDLASRASSGEYIKFYQRLGNVGVWGFGDGAFQFNFPDHTKLVISHGRGRNSSPWIDFYHLSPSAARYLAAKGKMHPSGFDTRAAASDEAAILLAIASTPPTNAADERIREILEANAFLQKIDFIRQVLKGWIRWGRLGGRPSPPRPVADAEGNMRNRYPAEIFWEGVQERLASGGHGGKYVWVTVGAQGGDGEYVSVSLNSESARDPRRMEP</sequence>
<feature type="region of interest" description="Disordered" evidence="7">
    <location>
        <begin position="448"/>
        <end position="478"/>
    </location>
</feature>
<dbReference type="Pfam" id="PF00069">
    <property type="entry name" value="Pkinase"/>
    <property type="match status" value="1"/>
</dbReference>
<dbReference type="PROSITE" id="PS00108">
    <property type="entry name" value="PROTEIN_KINASE_ST"/>
    <property type="match status" value="1"/>
</dbReference>
<dbReference type="Proteomes" id="UP000018001">
    <property type="component" value="Unassembled WGS sequence"/>
</dbReference>
<evidence type="ECO:0000256" key="7">
    <source>
        <dbReference type="SAM" id="MobiDB-lite"/>
    </source>
</evidence>
<keyword evidence="10" id="KW-1185">Reference proteome</keyword>
<dbReference type="AlphaFoldDB" id="V5FH40"/>
<keyword evidence="4 9" id="KW-0418">Kinase</keyword>
<proteinExistence type="predicted"/>
<dbReference type="GO" id="GO:0005524">
    <property type="term" value="F:ATP binding"/>
    <property type="evidence" value="ECO:0007669"/>
    <property type="project" value="UniProtKB-UniRule"/>
</dbReference>
<dbReference type="InterPro" id="IPR008271">
    <property type="entry name" value="Ser/Thr_kinase_AS"/>
</dbReference>
<keyword evidence="1" id="KW-0723">Serine/threonine-protein kinase</keyword>
<feature type="compositionally biased region" description="Acidic residues" evidence="7">
    <location>
        <begin position="464"/>
        <end position="473"/>
    </location>
</feature>
<keyword evidence="3 6" id="KW-0547">Nucleotide-binding</keyword>
<dbReference type="EMBL" id="BAUL01000181">
    <property type="protein sequence ID" value="GAD96989.1"/>
    <property type="molecule type" value="Genomic_DNA"/>
</dbReference>
<dbReference type="Gene3D" id="3.30.200.20">
    <property type="entry name" value="Phosphorylase Kinase, domain 1"/>
    <property type="match status" value="1"/>
</dbReference>
<evidence type="ECO:0000256" key="2">
    <source>
        <dbReference type="ARBA" id="ARBA00022679"/>
    </source>
</evidence>
<dbReference type="Gene3D" id="1.10.510.10">
    <property type="entry name" value="Transferase(Phosphotransferase) domain 1"/>
    <property type="match status" value="1"/>
</dbReference>
<dbReference type="PANTHER" id="PTHR24345:SF0">
    <property type="entry name" value="CELL CYCLE SERINE_THREONINE-PROTEIN KINASE CDC5_MSD2"/>
    <property type="match status" value="1"/>
</dbReference>
<accession>V5FH40</accession>
<dbReference type="InParanoid" id="V5FH40"/>
<dbReference type="CDD" id="cd14099">
    <property type="entry name" value="STKc_PLK"/>
    <property type="match status" value="1"/>
</dbReference>
<dbReference type="PANTHER" id="PTHR24345">
    <property type="entry name" value="SERINE/THREONINE-PROTEIN KINASE PLK"/>
    <property type="match status" value="1"/>
</dbReference>
<dbReference type="CDD" id="cd13117">
    <property type="entry name" value="POLO_box_2"/>
    <property type="match status" value="1"/>
</dbReference>
<reference evidence="10" key="1">
    <citation type="journal article" date="2014" name="Genome Announc.">
        <title>Draft genome sequence of the formaldehyde-resistant fungus Byssochlamys spectabilis No. 5 (anamorph Paecilomyces variotii No. 5) (NBRC109023).</title>
        <authorList>
            <person name="Oka T."/>
            <person name="Ekino K."/>
            <person name="Fukuda K."/>
            <person name="Nomura Y."/>
        </authorList>
    </citation>
    <scope>NUCLEOTIDE SEQUENCE [LARGE SCALE GENOMIC DNA]</scope>
    <source>
        <strain evidence="10">No. 5 / NBRC 109023</strain>
    </source>
</reference>
<dbReference type="CDD" id="cd13118">
    <property type="entry name" value="POLO_box_1"/>
    <property type="match status" value="1"/>
</dbReference>
<protein>
    <submittedName>
        <fullName evidence="9">Polo-like kinase</fullName>
    </submittedName>
</protein>
<dbReference type="GO" id="GO:0005737">
    <property type="term" value="C:cytoplasm"/>
    <property type="evidence" value="ECO:0007669"/>
    <property type="project" value="TreeGrafter"/>
</dbReference>
<feature type="binding site" evidence="6">
    <location>
        <position position="90"/>
    </location>
    <ligand>
        <name>ATP</name>
        <dbReference type="ChEBI" id="CHEBI:30616"/>
    </ligand>
</feature>
<evidence type="ECO:0000259" key="8">
    <source>
        <dbReference type="PROSITE" id="PS50011"/>
    </source>
</evidence>
<dbReference type="FunFam" id="1.10.510.10:FF:000652">
    <property type="entry name" value="Serine/threonine-protein kinase"/>
    <property type="match status" value="1"/>
</dbReference>
<dbReference type="PROSITE" id="PS50011">
    <property type="entry name" value="PROTEIN_KINASE_DOM"/>
    <property type="match status" value="1"/>
</dbReference>
<feature type="compositionally biased region" description="Polar residues" evidence="7">
    <location>
        <begin position="1"/>
        <end position="11"/>
    </location>
</feature>
<feature type="domain" description="Protein kinase" evidence="8">
    <location>
        <begin position="61"/>
        <end position="322"/>
    </location>
</feature>
<evidence type="ECO:0000256" key="4">
    <source>
        <dbReference type="ARBA" id="ARBA00022777"/>
    </source>
</evidence>
<dbReference type="InterPro" id="IPR017441">
    <property type="entry name" value="Protein_kinase_ATP_BS"/>
</dbReference>
<dbReference type="GO" id="GO:0005816">
    <property type="term" value="C:spindle pole body"/>
    <property type="evidence" value="ECO:0007669"/>
    <property type="project" value="TreeGrafter"/>
</dbReference>
<feature type="region of interest" description="Disordered" evidence="7">
    <location>
        <begin position="507"/>
        <end position="568"/>
    </location>
</feature>
<feature type="region of interest" description="Disordered" evidence="7">
    <location>
        <begin position="586"/>
        <end position="768"/>
    </location>
</feature>
<dbReference type="SUPFAM" id="SSF82615">
    <property type="entry name" value="Polo-box domain"/>
    <property type="match status" value="2"/>
</dbReference>
<dbReference type="InterPro" id="IPR000719">
    <property type="entry name" value="Prot_kinase_dom"/>
</dbReference>
<feature type="compositionally biased region" description="Basic and acidic residues" evidence="7">
    <location>
        <begin position="717"/>
        <end position="737"/>
    </location>
</feature>
<comment type="caution">
    <text evidence="9">The sequence shown here is derived from an EMBL/GenBank/DDBJ whole genome shotgun (WGS) entry which is preliminary data.</text>
</comment>
<evidence type="ECO:0000256" key="6">
    <source>
        <dbReference type="PROSITE-ProRule" id="PRU10141"/>
    </source>
</evidence>
<feature type="compositionally biased region" description="Basic and acidic residues" evidence="7">
    <location>
        <begin position="660"/>
        <end position="700"/>
    </location>
</feature>
<dbReference type="GO" id="GO:0004674">
    <property type="term" value="F:protein serine/threonine kinase activity"/>
    <property type="evidence" value="ECO:0007669"/>
    <property type="project" value="UniProtKB-KW"/>
</dbReference>
<evidence type="ECO:0000313" key="9">
    <source>
        <dbReference type="EMBL" id="GAD96989.1"/>
    </source>
</evidence>
<keyword evidence="2" id="KW-0808">Transferase</keyword>